<dbReference type="AlphaFoldDB" id="A0A2S2CVV7"/>
<dbReference type="GO" id="GO:0006865">
    <property type="term" value="P:amino acid transport"/>
    <property type="evidence" value="ECO:0007669"/>
    <property type="project" value="UniProtKB-KW"/>
</dbReference>
<comment type="similarity">
    <text evidence="1">Belongs to the leucine-binding protein family.</text>
</comment>
<protein>
    <submittedName>
        <fullName evidence="6">ABC transporter permease</fullName>
    </submittedName>
</protein>
<evidence type="ECO:0000313" key="6">
    <source>
        <dbReference type="EMBL" id="AWK88417.1"/>
    </source>
</evidence>
<dbReference type="InterPro" id="IPR051010">
    <property type="entry name" value="BCAA_transport"/>
</dbReference>
<reference evidence="7" key="1">
    <citation type="submission" date="2018-05" db="EMBL/GenBank/DDBJ databases">
        <title>Azospirillum thermophila sp. nov., a novel isolated from hot spring.</title>
        <authorList>
            <person name="Zhao Z."/>
        </authorList>
    </citation>
    <scope>NUCLEOTIDE SEQUENCE [LARGE SCALE GENOMIC DNA]</scope>
    <source>
        <strain evidence="7">CFH 70021</strain>
    </source>
</reference>
<dbReference type="Gene3D" id="3.40.50.2300">
    <property type="match status" value="2"/>
</dbReference>
<gene>
    <name evidence="6" type="ORF">DEW08_20275</name>
</gene>
<dbReference type="Pfam" id="PF13458">
    <property type="entry name" value="Peripla_BP_6"/>
    <property type="match status" value="1"/>
</dbReference>
<dbReference type="InterPro" id="IPR028081">
    <property type="entry name" value="Leu-bd"/>
</dbReference>
<evidence type="ECO:0000256" key="1">
    <source>
        <dbReference type="ARBA" id="ARBA00010062"/>
    </source>
</evidence>
<dbReference type="PANTHER" id="PTHR30483:SF6">
    <property type="entry name" value="PERIPLASMIC BINDING PROTEIN OF ABC TRANSPORTER FOR NATURAL AMINO ACIDS"/>
    <property type="match status" value="1"/>
</dbReference>
<sequence length="413" mass="44346">MRMTAAACAVATALCAAPVMAQGAGQGTAQGQGTISDGVVRIGVLTDISSWGRDNAGPGSVEAVKMALEEFGPTVAGSRIDLLVADHQEKPDLALEIAREWLDNGKVDAIVDVQNSAIAIAVHNLVREKNKVVLLTAPGSSTITDRICSPNTVHFTYDTYALAKVAGSEIVKGGGKSWFFVTADYAFGHQLQQDATRFVQEAGGTVKGSVRHPTGTFDFSSFLLQAQASQADVVAFANAGADTDTALKQANEFGLTEGGQRMAALLMFITDVHAVGLKGAQGAYMVTASYWNMTPETRAWSKRFHERTRTMPTMIQSGGYSAVMHYLKAVKATGSDDAQAVMAEMRRTPIDDIFVKNATLRADGRVVRDMYLARVKKPEESKEPWDYLEIVKTVKGEDAYRPVSESQCPLLKG</sequence>
<accession>A0A2S2CVV7</accession>
<evidence type="ECO:0000313" key="7">
    <source>
        <dbReference type="Proteomes" id="UP000245629"/>
    </source>
</evidence>
<evidence type="ECO:0000259" key="5">
    <source>
        <dbReference type="Pfam" id="PF13458"/>
    </source>
</evidence>
<dbReference type="OrthoDB" id="7237299at2"/>
<dbReference type="InterPro" id="IPR028082">
    <property type="entry name" value="Peripla_BP_I"/>
</dbReference>
<keyword evidence="3" id="KW-0029">Amino-acid transport</keyword>
<proteinExistence type="inferred from homology"/>
<feature type="chain" id="PRO_5015546205" evidence="4">
    <location>
        <begin position="22"/>
        <end position="413"/>
    </location>
</feature>
<evidence type="ECO:0000256" key="3">
    <source>
        <dbReference type="ARBA" id="ARBA00022970"/>
    </source>
</evidence>
<evidence type="ECO:0000256" key="4">
    <source>
        <dbReference type="SAM" id="SignalP"/>
    </source>
</evidence>
<feature type="signal peptide" evidence="4">
    <location>
        <begin position="1"/>
        <end position="21"/>
    </location>
</feature>
<keyword evidence="7" id="KW-1185">Reference proteome</keyword>
<dbReference type="RefSeq" id="WP_109330670.1">
    <property type="nucleotide sequence ID" value="NZ_CP029354.1"/>
</dbReference>
<dbReference type="SUPFAM" id="SSF53822">
    <property type="entry name" value="Periplasmic binding protein-like I"/>
    <property type="match status" value="1"/>
</dbReference>
<feature type="domain" description="Leucine-binding protein" evidence="5">
    <location>
        <begin position="40"/>
        <end position="376"/>
    </location>
</feature>
<keyword evidence="2 4" id="KW-0732">Signal</keyword>
<name>A0A2S2CVV7_9PROT</name>
<dbReference type="PANTHER" id="PTHR30483">
    <property type="entry name" value="LEUCINE-SPECIFIC-BINDING PROTEIN"/>
    <property type="match status" value="1"/>
</dbReference>
<keyword evidence="3" id="KW-0813">Transport</keyword>
<organism evidence="6 7">
    <name type="scientific">Azospirillum thermophilum</name>
    <dbReference type="NCBI Taxonomy" id="2202148"/>
    <lineage>
        <taxon>Bacteria</taxon>
        <taxon>Pseudomonadati</taxon>
        <taxon>Pseudomonadota</taxon>
        <taxon>Alphaproteobacteria</taxon>
        <taxon>Rhodospirillales</taxon>
        <taxon>Azospirillaceae</taxon>
        <taxon>Azospirillum</taxon>
    </lineage>
</organism>
<evidence type="ECO:0000256" key="2">
    <source>
        <dbReference type="ARBA" id="ARBA00022729"/>
    </source>
</evidence>
<dbReference type="CDD" id="cd06327">
    <property type="entry name" value="PBP1_SBP-like"/>
    <property type="match status" value="1"/>
</dbReference>
<dbReference type="Proteomes" id="UP000245629">
    <property type="component" value="Chromosome 3"/>
</dbReference>
<dbReference type="KEGG" id="azz:DEW08_20275"/>
<dbReference type="EMBL" id="CP029354">
    <property type="protein sequence ID" value="AWK88417.1"/>
    <property type="molecule type" value="Genomic_DNA"/>
</dbReference>